<comment type="caution">
    <text evidence="1">The sequence shown here is derived from an EMBL/GenBank/DDBJ whole genome shotgun (WGS) entry which is preliminary data.</text>
</comment>
<reference evidence="1" key="1">
    <citation type="submission" date="2014-08" db="EMBL/GenBank/DDBJ databases">
        <title>Draft genome sequences of Sphingobium herbicidovorans.</title>
        <authorList>
            <person name="Gan H.M."/>
            <person name="Gan H.Y."/>
            <person name="Savka M.A."/>
        </authorList>
    </citation>
    <scope>NUCLEOTIDE SEQUENCE [LARGE SCALE GENOMIC DNA]</scope>
    <source>
        <strain evidence="1">NBRC 16415</strain>
    </source>
</reference>
<dbReference type="AlphaFoldDB" id="A0A086P993"/>
<protein>
    <submittedName>
        <fullName evidence="1">Uncharacterized protein</fullName>
    </submittedName>
</protein>
<evidence type="ECO:0000313" key="1">
    <source>
        <dbReference type="EMBL" id="KFG89961.1"/>
    </source>
</evidence>
<keyword evidence="2" id="KW-1185">Reference proteome</keyword>
<dbReference type="EMBL" id="JFZA02000018">
    <property type="protein sequence ID" value="KFG89961.1"/>
    <property type="molecule type" value="Genomic_DNA"/>
</dbReference>
<proteinExistence type="predicted"/>
<dbReference type="Proteomes" id="UP000024284">
    <property type="component" value="Unassembled WGS sequence"/>
</dbReference>
<organism evidence="1 2">
    <name type="scientific">Sphingobium herbicidovorans (strain ATCC 700291 / DSM 11019 / CCUG 56400 / KCTC 2939 / LMG 18315 / NBRC 16415 / MH)</name>
    <name type="common">Sphingomonas herbicidovorans</name>
    <dbReference type="NCBI Taxonomy" id="1219045"/>
    <lineage>
        <taxon>Bacteria</taxon>
        <taxon>Pseudomonadati</taxon>
        <taxon>Pseudomonadota</taxon>
        <taxon>Alphaproteobacteria</taxon>
        <taxon>Sphingomonadales</taxon>
        <taxon>Sphingomonadaceae</taxon>
        <taxon>Sphingobium</taxon>
    </lineage>
</organism>
<dbReference type="STRING" id="76947.GCA_002080435_04198"/>
<gene>
    <name evidence="1" type="ORF">BV98_002257</name>
</gene>
<accession>A0A086P993</accession>
<name>A0A086P993_SPHHM</name>
<sequence length="73" mass="8290">MDQLDQDFSVHPAPYPVIIGCIREDREPSIAEILRVAKRIRREAYPAAEKLSPRHRRGIVLSALAALGIEQER</sequence>
<evidence type="ECO:0000313" key="2">
    <source>
        <dbReference type="Proteomes" id="UP000024284"/>
    </source>
</evidence>